<comment type="caution">
    <text evidence="6">The sequence shown here is derived from an EMBL/GenBank/DDBJ whole genome shotgun (WGS) entry which is preliminary data.</text>
</comment>
<dbReference type="CDD" id="cd08422">
    <property type="entry name" value="PBP2_CrgA_like"/>
    <property type="match status" value="1"/>
</dbReference>
<keyword evidence="4" id="KW-0804">Transcription</keyword>
<dbReference type="GO" id="GO:0003700">
    <property type="term" value="F:DNA-binding transcription factor activity"/>
    <property type="evidence" value="ECO:0007669"/>
    <property type="project" value="InterPro"/>
</dbReference>
<dbReference type="InterPro" id="IPR005119">
    <property type="entry name" value="LysR_subst-bd"/>
</dbReference>
<name>A0A848E5Q4_9PROT</name>
<evidence type="ECO:0000256" key="4">
    <source>
        <dbReference type="ARBA" id="ARBA00023163"/>
    </source>
</evidence>
<keyword evidence="2" id="KW-0805">Transcription regulation</keyword>
<dbReference type="InterPro" id="IPR036388">
    <property type="entry name" value="WH-like_DNA-bd_sf"/>
</dbReference>
<sequence length="296" mass="32108">MAAFLRIVDRGGFSAAARGSTLTASALSKLVQRLEARLGVRLLTRTTRRIAPTPEGETYAARARDVLALIEAAETEVTAGRGRPRGHLRVNTSTAYARHRLIPILPDFFAAYPDITIDLTVTDRRVDLIAEGVDVLLRTGVLDDPGLIARKIATGRRLICAAPSYLARRGMPLRPTDLLNHDCIALHGQSRMTAWPFRDREGISILSVRGPAATDSAEALQDMAIAGMGIIRVSEFMVRDAIAAGRLVTLLDAEHASEEVPIWAVTAPGRHRMPRIRAFVDFVAARAGDQPRASAP</sequence>
<dbReference type="PANTHER" id="PTHR30537:SF5">
    <property type="entry name" value="HTH-TYPE TRANSCRIPTIONAL ACTIVATOR TTDR-RELATED"/>
    <property type="match status" value="1"/>
</dbReference>
<keyword evidence="3" id="KW-0238">DNA-binding</keyword>
<evidence type="ECO:0000259" key="5">
    <source>
        <dbReference type="PROSITE" id="PS50931"/>
    </source>
</evidence>
<evidence type="ECO:0000313" key="7">
    <source>
        <dbReference type="Proteomes" id="UP000548582"/>
    </source>
</evidence>
<proteinExistence type="inferred from homology"/>
<dbReference type="Proteomes" id="UP000548582">
    <property type="component" value="Unassembled WGS sequence"/>
</dbReference>
<comment type="similarity">
    <text evidence="1">Belongs to the LysR transcriptional regulatory family.</text>
</comment>
<reference evidence="6 7" key="1">
    <citation type="submission" date="2020-03" db="EMBL/GenBank/DDBJ databases">
        <authorList>
            <person name="Sun Q."/>
        </authorList>
    </citation>
    <scope>NUCLEOTIDE SEQUENCE [LARGE SCALE GENOMIC DNA]</scope>
    <source>
        <strain evidence="6 7">JC162</strain>
    </source>
</reference>
<evidence type="ECO:0000313" key="6">
    <source>
        <dbReference type="EMBL" id="NMJ39754.1"/>
    </source>
</evidence>
<dbReference type="SUPFAM" id="SSF46785">
    <property type="entry name" value="Winged helix' DNA-binding domain"/>
    <property type="match status" value="1"/>
</dbReference>
<gene>
    <name evidence="6" type="ORF">GWK16_00760</name>
</gene>
<evidence type="ECO:0000256" key="2">
    <source>
        <dbReference type="ARBA" id="ARBA00023015"/>
    </source>
</evidence>
<dbReference type="SUPFAM" id="SSF53850">
    <property type="entry name" value="Periplasmic binding protein-like II"/>
    <property type="match status" value="1"/>
</dbReference>
<feature type="domain" description="HTH lysR-type" evidence="5">
    <location>
        <begin position="1"/>
        <end position="53"/>
    </location>
</feature>
<dbReference type="Pfam" id="PF03466">
    <property type="entry name" value="LysR_substrate"/>
    <property type="match status" value="1"/>
</dbReference>
<dbReference type="InterPro" id="IPR058163">
    <property type="entry name" value="LysR-type_TF_proteobact-type"/>
</dbReference>
<dbReference type="GO" id="GO:0006351">
    <property type="term" value="P:DNA-templated transcription"/>
    <property type="evidence" value="ECO:0007669"/>
    <property type="project" value="TreeGrafter"/>
</dbReference>
<dbReference type="EMBL" id="JABBKX010000001">
    <property type="protein sequence ID" value="NMJ39754.1"/>
    <property type="molecule type" value="Genomic_DNA"/>
</dbReference>
<keyword evidence="7" id="KW-1185">Reference proteome</keyword>
<dbReference type="Gene3D" id="1.10.10.10">
    <property type="entry name" value="Winged helix-like DNA-binding domain superfamily/Winged helix DNA-binding domain"/>
    <property type="match status" value="1"/>
</dbReference>
<dbReference type="InterPro" id="IPR000847">
    <property type="entry name" value="LysR_HTH_N"/>
</dbReference>
<dbReference type="FunFam" id="1.10.10.10:FF:000001">
    <property type="entry name" value="LysR family transcriptional regulator"/>
    <property type="match status" value="1"/>
</dbReference>
<dbReference type="GO" id="GO:0043565">
    <property type="term" value="F:sequence-specific DNA binding"/>
    <property type="evidence" value="ECO:0007669"/>
    <property type="project" value="TreeGrafter"/>
</dbReference>
<evidence type="ECO:0000256" key="3">
    <source>
        <dbReference type="ARBA" id="ARBA00023125"/>
    </source>
</evidence>
<organism evidence="6 7">
    <name type="scientific">Neoroseomonas marina</name>
    <dbReference type="NCBI Taxonomy" id="1232220"/>
    <lineage>
        <taxon>Bacteria</taxon>
        <taxon>Pseudomonadati</taxon>
        <taxon>Pseudomonadota</taxon>
        <taxon>Alphaproteobacteria</taxon>
        <taxon>Acetobacterales</taxon>
        <taxon>Acetobacteraceae</taxon>
        <taxon>Neoroseomonas</taxon>
    </lineage>
</organism>
<dbReference type="PROSITE" id="PS50931">
    <property type="entry name" value="HTH_LYSR"/>
    <property type="match status" value="1"/>
</dbReference>
<evidence type="ECO:0000256" key="1">
    <source>
        <dbReference type="ARBA" id="ARBA00009437"/>
    </source>
</evidence>
<dbReference type="FunFam" id="3.40.190.290:FF:000001">
    <property type="entry name" value="Transcriptional regulator, LysR family"/>
    <property type="match status" value="1"/>
</dbReference>
<dbReference type="AlphaFoldDB" id="A0A848E5Q4"/>
<accession>A0A848E5Q4</accession>
<protein>
    <submittedName>
        <fullName evidence="6">LysR family transcriptional regulator</fullName>
    </submittedName>
</protein>
<dbReference type="Gene3D" id="3.40.190.290">
    <property type="match status" value="1"/>
</dbReference>
<dbReference type="Pfam" id="PF00126">
    <property type="entry name" value="HTH_1"/>
    <property type="match status" value="1"/>
</dbReference>
<dbReference type="InterPro" id="IPR036390">
    <property type="entry name" value="WH_DNA-bd_sf"/>
</dbReference>
<dbReference type="PANTHER" id="PTHR30537">
    <property type="entry name" value="HTH-TYPE TRANSCRIPTIONAL REGULATOR"/>
    <property type="match status" value="1"/>
</dbReference>